<dbReference type="EMBL" id="AVOT02003158">
    <property type="protein sequence ID" value="MBW0472660.1"/>
    <property type="molecule type" value="Genomic_DNA"/>
</dbReference>
<proteinExistence type="predicted"/>
<evidence type="ECO:0000313" key="2">
    <source>
        <dbReference type="Proteomes" id="UP000765509"/>
    </source>
</evidence>
<protein>
    <submittedName>
        <fullName evidence="1">Uncharacterized protein</fullName>
    </submittedName>
</protein>
<keyword evidence="2" id="KW-1185">Reference proteome</keyword>
<reference evidence="1" key="1">
    <citation type="submission" date="2021-03" db="EMBL/GenBank/DDBJ databases">
        <title>Draft genome sequence of rust myrtle Austropuccinia psidii MF-1, a brazilian biotype.</title>
        <authorList>
            <person name="Quecine M.C."/>
            <person name="Pachon D.M.R."/>
            <person name="Bonatelli M.L."/>
            <person name="Correr F.H."/>
            <person name="Franceschini L.M."/>
            <person name="Leite T.F."/>
            <person name="Margarido G.R.A."/>
            <person name="Almeida C.A."/>
            <person name="Ferrarezi J.A."/>
            <person name="Labate C.A."/>
        </authorList>
    </citation>
    <scope>NUCLEOTIDE SEQUENCE</scope>
    <source>
        <strain evidence="1">MF-1</strain>
    </source>
</reference>
<dbReference type="OrthoDB" id="2507171at2759"/>
<evidence type="ECO:0000313" key="1">
    <source>
        <dbReference type="EMBL" id="MBW0472660.1"/>
    </source>
</evidence>
<dbReference type="AlphaFoldDB" id="A0A9Q3GMV9"/>
<comment type="caution">
    <text evidence="1">The sequence shown here is derived from an EMBL/GenBank/DDBJ whole genome shotgun (WGS) entry which is preliminary data.</text>
</comment>
<organism evidence="1 2">
    <name type="scientific">Austropuccinia psidii MF-1</name>
    <dbReference type="NCBI Taxonomy" id="1389203"/>
    <lineage>
        <taxon>Eukaryota</taxon>
        <taxon>Fungi</taxon>
        <taxon>Dikarya</taxon>
        <taxon>Basidiomycota</taxon>
        <taxon>Pucciniomycotina</taxon>
        <taxon>Pucciniomycetes</taxon>
        <taxon>Pucciniales</taxon>
        <taxon>Sphaerophragmiaceae</taxon>
        <taxon>Austropuccinia</taxon>
    </lineage>
</organism>
<accession>A0A9Q3GMV9</accession>
<name>A0A9Q3GMV9_9BASI</name>
<sequence length="238" mass="26979">MTIVHKDGNIHKNEDGLSRWPLPNNIDRPSYVPEEASPHIPIEVISVTDLNTAFIQEVSNSNTQDTNCSILCQVLARDSKYRALLHALAEILKKLYDEGRFHLLDGIIYLRTEYTCLQRNSRKGQRAFSKVHGGLICIHKDKWDKSHATTDFKVGDLVLLSTTNFNNIKGCKNLTYYFAGPIFIEVLHGENAVEVELSEELSNKHPTFPVRLIKPYTFGNSENFPLRTKAPQHIPPVA</sequence>
<dbReference type="Proteomes" id="UP000765509">
    <property type="component" value="Unassembled WGS sequence"/>
</dbReference>
<gene>
    <name evidence="1" type="ORF">O181_012375</name>
</gene>